<dbReference type="RefSeq" id="WP_111340351.1">
    <property type="nucleotide sequence ID" value="NZ_QLII01000001.1"/>
</dbReference>
<dbReference type="EMBL" id="QLII01000001">
    <property type="protein sequence ID" value="RAI73472.1"/>
    <property type="molecule type" value="Genomic_DNA"/>
</dbReference>
<dbReference type="PROSITE" id="PS50977">
    <property type="entry name" value="HTH_TETR_2"/>
    <property type="match status" value="1"/>
</dbReference>
<dbReference type="AlphaFoldDB" id="A0A327NEB3"/>
<proteinExistence type="predicted"/>
<evidence type="ECO:0000313" key="5">
    <source>
        <dbReference type="Proteomes" id="UP000249016"/>
    </source>
</evidence>
<evidence type="ECO:0000256" key="1">
    <source>
        <dbReference type="ARBA" id="ARBA00023125"/>
    </source>
</evidence>
<protein>
    <submittedName>
        <fullName evidence="4">TetR/AcrR family transcriptional regulator</fullName>
    </submittedName>
</protein>
<name>A0A327NEB3_9BACT</name>
<evidence type="ECO:0000313" key="4">
    <source>
        <dbReference type="EMBL" id="RAI73472.1"/>
    </source>
</evidence>
<keyword evidence="5" id="KW-1185">Reference proteome</keyword>
<dbReference type="SUPFAM" id="SSF46689">
    <property type="entry name" value="Homeodomain-like"/>
    <property type="match status" value="1"/>
</dbReference>
<reference evidence="4 5" key="1">
    <citation type="submission" date="2018-06" db="EMBL/GenBank/DDBJ databases">
        <title>Spirosoma sp. HMF3257 Genome sequencing and assembly.</title>
        <authorList>
            <person name="Kang H."/>
            <person name="Cha I."/>
            <person name="Kim H."/>
            <person name="Kang J."/>
            <person name="Joh K."/>
        </authorList>
    </citation>
    <scope>NUCLEOTIDE SEQUENCE [LARGE SCALE GENOMIC DNA]</scope>
    <source>
        <strain evidence="4 5">HMF3257</strain>
    </source>
</reference>
<feature type="DNA-binding region" description="H-T-H motif" evidence="2">
    <location>
        <begin position="44"/>
        <end position="63"/>
    </location>
</feature>
<organism evidence="4 5">
    <name type="scientific">Spirosoma telluris</name>
    <dbReference type="NCBI Taxonomy" id="2183553"/>
    <lineage>
        <taxon>Bacteria</taxon>
        <taxon>Pseudomonadati</taxon>
        <taxon>Bacteroidota</taxon>
        <taxon>Cytophagia</taxon>
        <taxon>Cytophagales</taxon>
        <taxon>Cytophagaceae</taxon>
        <taxon>Spirosoma</taxon>
    </lineage>
</organism>
<accession>A0A327NEB3</accession>
<dbReference type="GO" id="GO:0003677">
    <property type="term" value="F:DNA binding"/>
    <property type="evidence" value="ECO:0007669"/>
    <property type="project" value="UniProtKB-UniRule"/>
</dbReference>
<dbReference type="Proteomes" id="UP000249016">
    <property type="component" value="Unassembled WGS sequence"/>
</dbReference>
<comment type="caution">
    <text evidence="4">The sequence shown here is derived from an EMBL/GenBank/DDBJ whole genome shotgun (WGS) entry which is preliminary data.</text>
</comment>
<keyword evidence="1 2" id="KW-0238">DNA-binding</keyword>
<dbReference type="Pfam" id="PF00440">
    <property type="entry name" value="TetR_N"/>
    <property type="match status" value="1"/>
</dbReference>
<evidence type="ECO:0000256" key="2">
    <source>
        <dbReference type="PROSITE-ProRule" id="PRU00335"/>
    </source>
</evidence>
<gene>
    <name evidence="4" type="ORF">HMF3257_01775</name>
</gene>
<sequence>MEYTVLVRMNGKLFLRDPESSDLGRRIIRQAILLIAEIGFEEMTFRKLANQIGTKEASIYRYFENKHRLLVYLVAWYWQWLEYQLMFQTNNLDNPKEKLERILKLLLLKELAQSTIQSDADAINIPALHRIVIHEASKAYLTHHITEDNRQQLFKPYKDLCGRIASIILDYRPDYPYGRSLASSIIETAHYQAFFMQYLPSLTDFGDPSTPPLLQEDRLLHFLDHLLFSSLESGTL</sequence>
<feature type="domain" description="HTH tetR-type" evidence="3">
    <location>
        <begin position="21"/>
        <end position="81"/>
    </location>
</feature>
<evidence type="ECO:0000259" key="3">
    <source>
        <dbReference type="PROSITE" id="PS50977"/>
    </source>
</evidence>
<dbReference type="OrthoDB" id="649282at2"/>
<dbReference type="PRINTS" id="PR00455">
    <property type="entry name" value="HTHTETR"/>
</dbReference>
<dbReference type="InterPro" id="IPR001647">
    <property type="entry name" value="HTH_TetR"/>
</dbReference>
<dbReference type="InterPro" id="IPR009057">
    <property type="entry name" value="Homeodomain-like_sf"/>
</dbReference>
<dbReference type="Gene3D" id="1.10.357.10">
    <property type="entry name" value="Tetracycline Repressor, domain 2"/>
    <property type="match status" value="1"/>
</dbReference>